<feature type="non-terminal residue" evidence="2">
    <location>
        <position position="1"/>
    </location>
</feature>
<accession>A0A484GT98</accession>
<organism evidence="2 3">
    <name type="scientific">Sousa chinensis</name>
    <name type="common">Indo-pacific humpbacked dolphin</name>
    <name type="synonym">Steno chinensis</name>
    <dbReference type="NCBI Taxonomy" id="103600"/>
    <lineage>
        <taxon>Eukaryota</taxon>
        <taxon>Metazoa</taxon>
        <taxon>Chordata</taxon>
        <taxon>Craniata</taxon>
        <taxon>Vertebrata</taxon>
        <taxon>Euteleostomi</taxon>
        <taxon>Mammalia</taxon>
        <taxon>Eutheria</taxon>
        <taxon>Laurasiatheria</taxon>
        <taxon>Artiodactyla</taxon>
        <taxon>Whippomorpha</taxon>
        <taxon>Cetacea</taxon>
        <taxon>Odontoceti</taxon>
        <taxon>Delphinidae</taxon>
        <taxon>Sousa</taxon>
    </lineage>
</organism>
<gene>
    <name evidence="2" type="ORF">DBR06_SOUSAS110287</name>
</gene>
<name>A0A484GT98_SOUCH</name>
<dbReference type="Proteomes" id="UP000295264">
    <property type="component" value="Unassembled WGS sequence"/>
</dbReference>
<evidence type="ECO:0000313" key="2">
    <source>
        <dbReference type="EMBL" id="TEA38406.1"/>
    </source>
</evidence>
<proteinExistence type="predicted"/>
<feature type="compositionally biased region" description="Basic and acidic residues" evidence="1">
    <location>
        <begin position="8"/>
        <end position="20"/>
    </location>
</feature>
<protein>
    <submittedName>
        <fullName evidence="2">Uncharacterized protein</fullName>
    </submittedName>
</protein>
<evidence type="ECO:0000256" key="1">
    <source>
        <dbReference type="SAM" id="MobiDB-lite"/>
    </source>
</evidence>
<reference evidence="2 3" key="1">
    <citation type="journal article" date="2018" name="Genomics">
        <title>Molecular footprints of inshore aquatic adaptation in Indo-Pacific humpback dolphin (Sousa chinensis).</title>
        <authorList>
            <person name="Ming Y."/>
            <person name="Jian J."/>
            <person name="Yu F."/>
            <person name="Yu X."/>
            <person name="Wang J."/>
            <person name="Liu W."/>
        </authorList>
    </citation>
    <scope>NUCLEOTIDE SEQUENCE [LARGE SCALE GENOMIC DNA]</scope>
    <source>
        <strain evidence="2">MY-2018</strain>
        <tissue evidence="2">Skin</tissue>
    </source>
</reference>
<comment type="caution">
    <text evidence="2">The sequence shown here is derived from an EMBL/GenBank/DDBJ whole genome shotgun (WGS) entry which is preliminary data.</text>
</comment>
<dbReference type="InterPro" id="IPR036236">
    <property type="entry name" value="Znf_C2H2_sf"/>
</dbReference>
<feature type="region of interest" description="Disordered" evidence="1">
    <location>
        <begin position="1"/>
        <end position="39"/>
    </location>
</feature>
<feature type="non-terminal residue" evidence="2">
    <location>
        <position position="39"/>
    </location>
</feature>
<dbReference type="SUPFAM" id="SSF57667">
    <property type="entry name" value="beta-beta-alpha zinc fingers"/>
    <property type="match status" value="1"/>
</dbReference>
<keyword evidence="3" id="KW-1185">Reference proteome</keyword>
<evidence type="ECO:0000313" key="3">
    <source>
        <dbReference type="Proteomes" id="UP000295264"/>
    </source>
</evidence>
<dbReference type="EMBL" id="QWLN02004798">
    <property type="protein sequence ID" value="TEA38406.1"/>
    <property type="molecule type" value="Genomic_DNA"/>
</dbReference>
<sequence>QNIHTRKKLPECNERGKSADKGQNLSIHQIHAREKSYQC</sequence>
<dbReference type="AlphaFoldDB" id="A0A484GT98"/>